<dbReference type="EMBL" id="JANCLU010000020">
    <property type="protein sequence ID" value="MCP8940326.1"/>
    <property type="molecule type" value="Genomic_DNA"/>
</dbReference>
<comment type="caution">
    <text evidence="5">The sequence shown here is derived from an EMBL/GenBank/DDBJ whole genome shotgun (WGS) entry which is preliminary data.</text>
</comment>
<gene>
    <name evidence="5" type="ORF">NK718_17505</name>
</gene>
<dbReference type="SUPFAM" id="SSF53850">
    <property type="entry name" value="Periplasmic binding protein-like II"/>
    <property type="match status" value="1"/>
</dbReference>
<evidence type="ECO:0000256" key="4">
    <source>
        <dbReference type="SAM" id="SignalP"/>
    </source>
</evidence>
<feature type="chain" id="PRO_5046585050" evidence="4">
    <location>
        <begin position="26"/>
        <end position="429"/>
    </location>
</feature>
<dbReference type="PANTHER" id="PTHR43649">
    <property type="entry name" value="ARABINOSE-BINDING PROTEIN-RELATED"/>
    <property type="match status" value="1"/>
</dbReference>
<organism evidence="5 6">
    <name type="scientific">Alsobacter ponti</name>
    <dbReference type="NCBI Taxonomy" id="2962936"/>
    <lineage>
        <taxon>Bacteria</taxon>
        <taxon>Pseudomonadati</taxon>
        <taxon>Pseudomonadota</taxon>
        <taxon>Alphaproteobacteria</taxon>
        <taxon>Hyphomicrobiales</taxon>
        <taxon>Alsobacteraceae</taxon>
        <taxon>Alsobacter</taxon>
    </lineage>
</organism>
<comment type="similarity">
    <text evidence="2">Belongs to the bacterial solute-binding protein 1 family.</text>
</comment>
<evidence type="ECO:0000256" key="1">
    <source>
        <dbReference type="ARBA" id="ARBA00004418"/>
    </source>
</evidence>
<name>A0ABT1LH94_9HYPH</name>
<dbReference type="InterPro" id="IPR050490">
    <property type="entry name" value="Bact_solute-bd_prot1"/>
</dbReference>
<accession>A0ABT1LH94</accession>
<dbReference type="RefSeq" id="WP_254744921.1">
    <property type="nucleotide sequence ID" value="NZ_JANCLU010000020.1"/>
</dbReference>
<dbReference type="PANTHER" id="PTHR43649:SF30">
    <property type="entry name" value="ABC TRANSPORTER SUBSTRATE-BINDING PROTEIN"/>
    <property type="match status" value="1"/>
</dbReference>
<keyword evidence="3" id="KW-0574">Periplasm</keyword>
<keyword evidence="4" id="KW-0732">Signal</keyword>
<proteinExistence type="inferred from homology"/>
<feature type="signal peptide" evidence="4">
    <location>
        <begin position="1"/>
        <end position="25"/>
    </location>
</feature>
<dbReference type="CDD" id="cd14748">
    <property type="entry name" value="PBP2_UgpB"/>
    <property type="match status" value="1"/>
</dbReference>
<dbReference type="InterPro" id="IPR006059">
    <property type="entry name" value="SBP"/>
</dbReference>
<sequence length="429" mass="46340">MAKLTRRSFAALALAAGMAGGAANAADVEVRMYFPVAVGGPVTKIIDDYAAAFEKENPGIKIKPIYAGDYQQTVAKVLTAVKGGDTPETAILLAADLFLLTDEDVVTPIEDFVKTPEDKAWLATFYPAFLENAKIGGKTYAIPFQRSTPVLYWNKDAFKAAGLDPNKGPANWAEMRDMAKKLTKKDGSGAVSQWGIQIPSDGNTAWLFTGITTGNGARLTNADGNKVSFDDPKVIEAVQAWYDLSKVDGTQPSGLISWGATPRDFIEGKAAMIWHTTGNLTNIKSNAKFDFGVGFLPGMKQNGAPTGGGNFYVFKGVPQAKQEAAFKFIKWMTTPERAADWSVKTGYVATSPNAYDTPAMKAYTDGFPQAIVARDQLKYAVSELTTHENQRVTKVFNDSLQAAMTGARPADAALKDAQREAERILKDFK</sequence>
<evidence type="ECO:0000256" key="2">
    <source>
        <dbReference type="ARBA" id="ARBA00008520"/>
    </source>
</evidence>
<protein>
    <submittedName>
        <fullName evidence="5">ABC transporter substrate-binding protein</fullName>
    </submittedName>
</protein>
<keyword evidence="6" id="KW-1185">Reference proteome</keyword>
<dbReference type="Gene3D" id="3.40.190.10">
    <property type="entry name" value="Periplasmic binding protein-like II"/>
    <property type="match status" value="2"/>
</dbReference>
<evidence type="ECO:0000256" key="3">
    <source>
        <dbReference type="ARBA" id="ARBA00022764"/>
    </source>
</evidence>
<comment type="subcellular location">
    <subcellularLocation>
        <location evidence="1">Periplasm</location>
    </subcellularLocation>
</comment>
<dbReference type="Proteomes" id="UP001205890">
    <property type="component" value="Unassembled WGS sequence"/>
</dbReference>
<reference evidence="5 6" key="1">
    <citation type="submission" date="2022-07" db="EMBL/GenBank/DDBJ databases">
        <authorList>
            <person name="Li W.-J."/>
            <person name="Deng Q.-Q."/>
        </authorList>
    </citation>
    <scope>NUCLEOTIDE SEQUENCE [LARGE SCALE GENOMIC DNA]</scope>
    <source>
        <strain evidence="5 6">SYSU M60028</strain>
    </source>
</reference>
<dbReference type="Pfam" id="PF13416">
    <property type="entry name" value="SBP_bac_8"/>
    <property type="match status" value="1"/>
</dbReference>
<evidence type="ECO:0000313" key="6">
    <source>
        <dbReference type="Proteomes" id="UP001205890"/>
    </source>
</evidence>
<evidence type="ECO:0000313" key="5">
    <source>
        <dbReference type="EMBL" id="MCP8940326.1"/>
    </source>
</evidence>